<dbReference type="EMBL" id="CM044705">
    <property type="protein sequence ID" value="KAI5664496.1"/>
    <property type="molecule type" value="Genomic_DNA"/>
</dbReference>
<evidence type="ECO:0000313" key="1">
    <source>
        <dbReference type="EMBL" id="KAI5664496.1"/>
    </source>
</evidence>
<proteinExistence type="predicted"/>
<sequence length="113" mass="12922">MDNRLPLPPTIGARITSGIEDQNNRVGRCWHNWRDDLGMKYMYITHTFGSRVDVDRKSQAPVDLKLGQLTRPRGKKLKNHDVNVANGIVSYMEKALKNNLEGFEDQEKASKLL</sequence>
<keyword evidence="2" id="KW-1185">Reference proteome</keyword>
<name>A0ACC0AUT4_CATRO</name>
<accession>A0ACC0AUT4</accession>
<organism evidence="1 2">
    <name type="scientific">Catharanthus roseus</name>
    <name type="common">Madagascar periwinkle</name>
    <name type="synonym">Vinca rosea</name>
    <dbReference type="NCBI Taxonomy" id="4058"/>
    <lineage>
        <taxon>Eukaryota</taxon>
        <taxon>Viridiplantae</taxon>
        <taxon>Streptophyta</taxon>
        <taxon>Embryophyta</taxon>
        <taxon>Tracheophyta</taxon>
        <taxon>Spermatophyta</taxon>
        <taxon>Magnoliopsida</taxon>
        <taxon>eudicotyledons</taxon>
        <taxon>Gunneridae</taxon>
        <taxon>Pentapetalae</taxon>
        <taxon>asterids</taxon>
        <taxon>lamiids</taxon>
        <taxon>Gentianales</taxon>
        <taxon>Apocynaceae</taxon>
        <taxon>Rauvolfioideae</taxon>
        <taxon>Vinceae</taxon>
        <taxon>Catharanthinae</taxon>
        <taxon>Catharanthus</taxon>
    </lineage>
</organism>
<protein>
    <submittedName>
        <fullName evidence="1">Uncharacterized protein</fullName>
    </submittedName>
</protein>
<gene>
    <name evidence="1" type="ORF">M9H77_23819</name>
</gene>
<dbReference type="Proteomes" id="UP001060085">
    <property type="component" value="Linkage Group LG05"/>
</dbReference>
<reference evidence="2" key="1">
    <citation type="journal article" date="2023" name="Nat. Plants">
        <title>Single-cell RNA sequencing provides a high-resolution roadmap for understanding the multicellular compartmentation of specialized metabolism.</title>
        <authorList>
            <person name="Sun S."/>
            <person name="Shen X."/>
            <person name="Li Y."/>
            <person name="Li Y."/>
            <person name="Wang S."/>
            <person name="Li R."/>
            <person name="Zhang H."/>
            <person name="Shen G."/>
            <person name="Guo B."/>
            <person name="Wei J."/>
            <person name="Xu J."/>
            <person name="St-Pierre B."/>
            <person name="Chen S."/>
            <person name="Sun C."/>
        </authorList>
    </citation>
    <scope>NUCLEOTIDE SEQUENCE [LARGE SCALE GENOMIC DNA]</scope>
</reference>
<evidence type="ECO:0000313" key="2">
    <source>
        <dbReference type="Proteomes" id="UP001060085"/>
    </source>
</evidence>
<comment type="caution">
    <text evidence="1">The sequence shown here is derived from an EMBL/GenBank/DDBJ whole genome shotgun (WGS) entry which is preliminary data.</text>
</comment>